<dbReference type="InterPro" id="IPR036514">
    <property type="entry name" value="SGNH_hydro_sf"/>
</dbReference>
<evidence type="ECO:0000313" key="3">
    <source>
        <dbReference type="Proteomes" id="UP000037460"/>
    </source>
</evidence>
<proteinExistence type="predicted"/>
<dbReference type="OrthoDB" id="4610at2759"/>
<reference evidence="3" key="1">
    <citation type="journal article" date="2015" name="PLoS Genet.">
        <title>Genome Sequence and Transcriptome Analyses of Chrysochromulina tobin: Metabolic Tools for Enhanced Algal Fitness in the Prominent Order Prymnesiales (Haptophyceae).</title>
        <authorList>
            <person name="Hovde B.T."/>
            <person name="Deodato C.R."/>
            <person name="Hunsperger H.M."/>
            <person name="Ryken S.A."/>
            <person name="Yost W."/>
            <person name="Jha R.K."/>
            <person name="Patterson J."/>
            <person name="Monnat R.J. Jr."/>
            <person name="Barlow S.B."/>
            <person name="Starkenburg S.R."/>
            <person name="Cattolico R.A."/>
        </authorList>
    </citation>
    <scope>NUCLEOTIDE SEQUENCE</scope>
    <source>
        <strain evidence="3">CCMP291</strain>
    </source>
</reference>
<protein>
    <recommendedName>
        <fullName evidence="1">SGNH hydrolase-type esterase domain-containing protein</fullName>
    </recommendedName>
</protein>
<dbReference type="SUPFAM" id="SSF52266">
    <property type="entry name" value="SGNH hydrolase"/>
    <property type="match status" value="1"/>
</dbReference>
<organism evidence="2 3">
    <name type="scientific">Chrysochromulina tobinii</name>
    <dbReference type="NCBI Taxonomy" id="1460289"/>
    <lineage>
        <taxon>Eukaryota</taxon>
        <taxon>Haptista</taxon>
        <taxon>Haptophyta</taxon>
        <taxon>Prymnesiophyceae</taxon>
        <taxon>Prymnesiales</taxon>
        <taxon>Chrysochromulinaceae</taxon>
        <taxon>Chrysochromulina</taxon>
    </lineage>
</organism>
<dbReference type="InterPro" id="IPR013830">
    <property type="entry name" value="SGNH_hydro"/>
</dbReference>
<dbReference type="Gene3D" id="3.40.50.1110">
    <property type="entry name" value="SGNH hydrolase"/>
    <property type="match status" value="1"/>
</dbReference>
<sequence length="173" mass="18571">MLYVRAKFRLPPDARGPLAGVEQPTAVSSAAAGRGWLRSADPPPRQLNIVFLGDSLVTGVGCSAEASEARGPVLPRRVAELLAQQLGTSVAWSCVGETGADVSMLRTRMLPMLQSEIQRVTASGEGQRVDAVIVMTGLNDIKECLLFANPRLHPWRFGELSDQMPSDCALMTL</sequence>
<keyword evidence="3" id="KW-1185">Reference proteome</keyword>
<comment type="caution">
    <text evidence="2">The sequence shown here is derived from an EMBL/GenBank/DDBJ whole genome shotgun (WGS) entry which is preliminary data.</text>
</comment>
<evidence type="ECO:0000313" key="2">
    <source>
        <dbReference type="EMBL" id="KOO36617.1"/>
    </source>
</evidence>
<dbReference type="Pfam" id="PF13472">
    <property type="entry name" value="Lipase_GDSL_2"/>
    <property type="match status" value="1"/>
</dbReference>
<dbReference type="EMBL" id="JWZX01000609">
    <property type="protein sequence ID" value="KOO36617.1"/>
    <property type="molecule type" value="Genomic_DNA"/>
</dbReference>
<feature type="domain" description="SGNH hydrolase-type esterase" evidence="1">
    <location>
        <begin position="51"/>
        <end position="143"/>
    </location>
</feature>
<accession>A0A0M0KDG0</accession>
<gene>
    <name evidence="2" type="ORF">Ctob_012437</name>
</gene>
<evidence type="ECO:0000259" key="1">
    <source>
        <dbReference type="Pfam" id="PF13472"/>
    </source>
</evidence>
<dbReference type="AlphaFoldDB" id="A0A0M0KDG0"/>
<dbReference type="Proteomes" id="UP000037460">
    <property type="component" value="Unassembled WGS sequence"/>
</dbReference>
<name>A0A0M0KDG0_9EUKA</name>